<protein>
    <submittedName>
        <fullName evidence="2">Uncharacterized protein</fullName>
    </submittedName>
</protein>
<keyword evidence="1" id="KW-0812">Transmembrane</keyword>
<dbReference type="AlphaFoldDB" id="S7ZEZ6"/>
<keyword evidence="3" id="KW-1185">Reference proteome</keyword>
<name>S7ZEZ6_PENO1</name>
<dbReference type="HOGENOM" id="CLU_1917773_0_0_1"/>
<accession>S7ZEZ6</accession>
<evidence type="ECO:0000256" key="1">
    <source>
        <dbReference type="SAM" id="Phobius"/>
    </source>
</evidence>
<keyword evidence="1" id="KW-0472">Membrane</keyword>
<gene>
    <name evidence="2" type="ORF">PDE_04194</name>
</gene>
<evidence type="ECO:0000313" key="3">
    <source>
        <dbReference type="Proteomes" id="UP000019376"/>
    </source>
</evidence>
<keyword evidence="1" id="KW-1133">Transmembrane helix</keyword>
<organism evidence="2 3">
    <name type="scientific">Penicillium oxalicum (strain 114-2 / CGMCC 5302)</name>
    <name type="common">Penicillium decumbens</name>
    <dbReference type="NCBI Taxonomy" id="933388"/>
    <lineage>
        <taxon>Eukaryota</taxon>
        <taxon>Fungi</taxon>
        <taxon>Dikarya</taxon>
        <taxon>Ascomycota</taxon>
        <taxon>Pezizomycotina</taxon>
        <taxon>Eurotiomycetes</taxon>
        <taxon>Eurotiomycetidae</taxon>
        <taxon>Eurotiales</taxon>
        <taxon>Aspergillaceae</taxon>
        <taxon>Penicillium</taxon>
    </lineage>
</organism>
<proteinExistence type="predicted"/>
<reference evidence="2 3" key="1">
    <citation type="journal article" date="2013" name="PLoS ONE">
        <title>Genomic and secretomic analyses reveal unique features of the lignocellulolytic enzyme system of Penicillium decumbens.</title>
        <authorList>
            <person name="Liu G."/>
            <person name="Zhang L."/>
            <person name="Wei X."/>
            <person name="Zou G."/>
            <person name="Qin Y."/>
            <person name="Ma L."/>
            <person name="Li J."/>
            <person name="Zheng H."/>
            <person name="Wang S."/>
            <person name="Wang C."/>
            <person name="Xun L."/>
            <person name="Zhao G.-P."/>
            <person name="Zhou Z."/>
            <person name="Qu Y."/>
        </authorList>
    </citation>
    <scope>NUCLEOTIDE SEQUENCE [LARGE SCALE GENOMIC DNA]</scope>
    <source>
        <strain evidence="3">114-2 / CGMCC 5302</strain>
    </source>
</reference>
<sequence>MHSVTRAYRLPLTLSRPSRRMSLCVPSTPLPLASTRAGVAHARPSPHLSAPAFSTHASQLVKARIEAAHEPELGREPSLNALAMTFASLGIGKNMQRLVILVASVTAALELFIWCEYVWNWWGRRDDGIMEK</sequence>
<dbReference type="Proteomes" id="UP000019376">
    <property type="component" value="Unassembled WGS sequence"/>
</dbReference>
<feature type="transmembrane region" description="Helical" evidence="1">
    <location>
        <begin position="98"/>
        <end position="122"/>
    </location>
</feature>
<evidence type="ECO:0000313" key="2">
    <source>
        <dbReference type="EMBL" id="EPS29245.1"/>
    </source>
</evidence>
<dbReference type="OrthoDB" id="5231661at2759"/>
<dbReference type="EMBL" id="KB644411">
    <property type="protein sequence ID" value="EPS29245.1"/>
    <property type="molecule type" value="Genomic_DNA"/>
</dbReference>